<sequence length="207" mass="22994">MTSRIANIARKSVVIVADNNDTDGYCSGCVLRKTHRTVTIITSKNFVLGIEDQLKVIFFDRIELQAIVVAVDDTFCLLVTDFHRDCEAIKLMENEDSLVPGPTFMFAPISQTANQRLTTFATVESLSSYTLDEIDLEEADSSNYFLVSCPYMETTCDGIDRLVAAPVFNLQGNTAGIVLECLRDVNDEPEAAEIKIVLKASYIDEIF</sequence>
<evidence type="ECO:0000313" key="1">
    <source>
        <dbReference type="EMBL" id="CAL5046819.1"/>
    </source>
</evidence>
<dbReference type="Proteomes" id="UP001497457">
    <property type="component" value="Chromosome 35b"/>
</dbReference>
<keyword evidence="2" id="KW-1185">Reference proteome</keyword>
<proteinExistence type="predicted"/>
<dbReference type="AlphaFoldDB" id="A0ABC9DX07"/>
<name>A0ABC9DX07_9POAL</name>
<dbReference type="EMBL" id="OZ075145">
    <property type="protein sequence ID" value="CAL5046819.1"/>
    <property type="molecule type" value="Genomic_DNA"/>
</dbReference>
<dbReference type="InterPro" id="IPR009003">
    <property type="entry name" value="Peptidase_S1_PA"/>
</dbReference>
<gene>
    <name evidence="1" type="ORF">URODEC1_LOCUS89563</name>
</gene>
<accession>A0ABC9DX07</accession>
<organism evidence="1 2">
    <name type="scientific">Urochloa decumbens</name>
    <dbReference type="NCBI Taxonomy" id="240449"/>
    <lineage>
        <taxon>Eukaryota</taxon>
        <taxon>Viridiplantae</taxon>
        <taxon>Streptophyta</taxon>
        <taxon>Embryophyta</taxon>
        <taxon>Tracheophyta</taxon>
        <taxon>Spermatophyta</taxon>
        <taxon>Magnoliopsida</taxon>
        <taxon>Liliopsida</taxon>
        <taxon>Poales</taxon>
        <taxon>Poaceae</taxon>
        <taxon>PACMAD clade</taxon>
        <taxon>Panicoideae</taxon>
        <taxon>Panicodae</taxon>
        <taxon>Paniceae</taxon>
        <taxon>Melinidinae</taxon>
        <taxon>Urochloa</taxon>
    </lineage>
</organism>
<dbReference type="SUPFAM" id="SSF50494">
    <property type="entry name" value="Trypsin-like serine proteases"/>
    <property type="match status" value="1"/>
</dbReference>
<reference evidence="1 2" key="2">
    <citation type="submission" date="2024-10" db="EMBL/GenBank/DDBJ databases">
        <authorList>
            <person name="Ryan C."/>
        </authorList>
    </citation>
    <scope>NUCLEOTIDE SEQUENCE [LARGE SCALE GENOMIC DNA]</scope>
</reference>
<protein>
    <submittedName>
        <fullName evidence="1">Uncharacterized protein</fullName>
    </submittedName>
</protein>
<evidence type="ECO:0000313" key="2">
    <source>
        <dbReference type="Proteomes" id="UP001497457"/>
    </source>
</evidence>
<reference evidence="2" key="1">
    <citation type="submission" date="2024-06" db="EMBL/GenBank/DDBJ databases">
        <authorList>
            <person name="Ryan C."/>
        </authorList>
    </citation>
    <scope>NUCLEOTIDE SEQUENCE [LARGE SCALE GENOMIC DNA]</scope>
</reference>